<keyword evidence="1 4" id="KW-0378">Hydrolase</keyword>
<dbReference type="KEGG" id="rml:FF011L_40530"/>
<protein>
    <submittedName>
        <fullName evidence="4">Gluconolactonase</fullName>
        <ecNumber evidence="4">3.1.1.17</ecNumber>
    </submittedName>
</protein>
<dbReference type="GO" id="GO:0004341">
    <property type="term" value="F:gluconolactonase activity"/>
    <property type="evidence" value="ECO:0007669"/>
    <property type="project" value="UniProtKB-EC"/>
</dbReference>
<organism evidence="4 5">
    <name type="scientific">Roseimaritima multifibrata</name>
    <dbReference type="NCBI Taxonomy" id="1930274"/>
    <lineage>
        <taxon>Bacteria</taxon>
        <taxon>Pseudomonadati</taxon>
        <taxon>Planctomycetota</taxon>
        <taxon>Planctomycetia</taxon>
        <taxon>Pirellulales</taxon>
        <taxon>Pirellulaceae</taxon>
        <taxon>Roseimaritima</taxon>
    </lineage>
</organism>
<dbReference type="PANTHER" id="PTHR47572">
    <property type="entry name" value="LIPOPROTEIN-RELATED"/>
    <property type="match status" value="1"/>
</dbReference>
<dbReference type="RefSeq" id="WP_145353287.1">
    <property type="nucleotide sequence ID" value="NZ_CP036262.1"/>
</dbReference>
<sequence length="310" mass="33016" precursor="true">MPAKLSRCLVLTGCLLSPFGIAANDATAQPVAPKTKIEATAPVVKIAGDFAFTEGPAVAADGTLYFTDIPNETIHILKPGGKIEAFTETSGHANGLWIDEQDRLLACEMDGQLVAYDRNSKKRTVLADSYEGMRFNAPNDVVPDRRGGQYFTDPLYRAPEPLPQKIQAVYHVSKEGTVTRISDAIAAPNGIGLSPDGKTLYVIPSQTSQMLSFPISEDGSVGPEAPFCQLQQPAGKAQTGGDGMAMDVEGNLYITTELGIQIFNPEGEQIGLVAIPEHPANVTFGGKDRKTMYVTARTGLYSVAMPIAGL</sequence>
<dbReference type="OrthoDB" id="272794at2"/>
<evidence type="ECO:0000256" key="1">
    <source>
        <dbReference type="ARBA" id="ARBA00022801"/>
    </source>
</evidence>
<proteinExistence type="predicted"/>
<dbReference type="Gene3D" id="2.120.10.30">
    <property type="entry name" value="TolB, C-terminal domain"/>
    <property type="match status" value="1"/>
</dbReference>
<dbReference type="Pfam" id="PF08450">
    <property type="entry name" value="SGL"/>
    <property type="match status" value="1"/>
</dbReference>
<feature type="signal peptide" evidence="2">
    <location>
        <begin position="1"/>
        <end position="22"/>
    </location>
</feature>
<evidence type="ECO:0000259" key="3">
    <source>
        <dbReference type="Pfam" id="PF08450"/>
    </source>
</evidence>
<name>A0A517MK90_9BACT</name>
<keyword evidence="5" id="KW-1185">Reference proteome</keyword>
<dbReference type="EC" id="3.1.1.17" evidence="4"/>
<dbReference type="Proteomes" id="UP000320672">
    <property type="component" value="Chromosome"/>
</dbReference>
<dbReference type="PANTHER" id="PTHR47572:SF4">
    <property type="entry name" value="LACTONASE DRP35"/>
    <property type="match status" value="1"/>
</dbReference>
<feature type="chain" id="PRO_5022112749" evidence="2">
    <location>
        <begin position="23"/>
        <end position="310"/>
    </location>
</feature>
<accession>A0A517MK90</accession>
<dbReference type="InterPro" id="IPR051262">
    <property type="entry name" value="SMP-30/CGR1_Lactonase"/>
</dbReference>
<evidence type="ECO:0000313" key="5">
    <source>
        <dbReference type="Proteomes" id="UP000320672"/>
    </source>
</evidence>
<dbReference type="EMBL" id="CP036262">
    <property type="protein sequence ID" value="QDS95260.1"/>
    <property type="molecule type" value="Genomic_DNA"/>
</dbReference>
<dbReference type="AlphaFoldDB" id="A0A517MK90"/>
<dbReference type="InterPro" id="IPR011042">
    <property type="entry name" value="6-blade_b-propeller_TolB-like"/>
</dbReference>
<keyword evidence="2" id="KW-0732">Signal</keyword>
<evidence type="ECO:0000256" key="2">
    <source>
        <dbReference type="SAM" id="SignalP"/>
    </source>
</evidence>
<feature type="domain" description="SMP-30/Gluconolactonase/LRE-like region" evidence="3">
    <location>
        <begin position="52"/>
        <end position="296"/>
    </location>
</feature>
<gene>
    <name evidence="4" type="primary">gnl_3</name>
    <name evidence="4" type="ORF">FF011L_40530</name>
</gene>
<dbReference type="InterPro" id="IPR013658">
    <property type="entry name" value="SGL"/>
</dbReference>
<evidence type="ECO:0000313" key="4">
    <source>
        <dbReference type="EMBL" id="QDS95260.1"/>
    </source>
</evidence>
<dbReference type="SUPFAM" id="SSF63829">
    <property type="entry name" value="Calcium-dependent phosphotriesterase"/>
    <property type="match status" value="1"/>
</dbReference>
<reference evidence="4 5" key="1">
    <citation type="submission" date="2019-02" db="EMBL/GenBank/DDBJ databases">
        <title>Deep-cultivation of Planctomycetes and their phenomic and genomic characterization uncovers novel biology.</title>
        <authorList>
            <person name="Wiegand S."/>
            <person name="Jogler M."/>
            <person name="Boedeker C."/>
            <person name="Pinto D."/>
            <person name="Vollmers J."/>
            <person name="Rivas-Marin E."/>
            <person name="Kohn T."/>
            <person name="Peeters S.H."/>
            <person name="Heuer A."/>
            <person name="Rast P."/>
            <person name="Oberbeckmann S."/>
            <person name="Bunk B."/>
            <person name="Jeske O."/>
            <person name="Meyerdierks A."/>
            <person name="Storesund J.E."/>
            <person name="Kallscheuer N."/>
            <person name="Luecker S."/>
            <person name="Lage O.M."/>
            <person name="Pohl T."/>
            <person name="Merkel B.J."/>
            <person name="Hornburger P."/>
            <person name="Mueller R.-W."/>
            <person name="Bruemmer F."/>
            <person name="Labrenz M."/>
            <person name="Spormann A.M."/>
            <person name="Op den Camp H."/>
            <person name="Overmann J."/>
            <person name="Amann R."/>
            <person name="Jetten M.S.M."/>
            <person name="Mascher T."/>
            <person name="Medema M.H."/>
            <person name="Devos D.P."/>
            <person name="Kaster A.-K."/>
            <person name="Ovreas L."/>
            <person name="Rohde M."/>
            <person name="Galperin M.Y."/>
            <person name="Jogler C."/>
        </authorList>
    </citation>
    <scope>NUCLEOTIDE SEQUENCE [LARGE SCALE GENOMIC DNA]</scope>
    <source>
        <strain evidence="4 5">FF011L</strain>
    </source>
</reference>